<name>A0A089LMF4_9BACL</name>
<evidence type="ECO:0000313" key="8">
    <source>
        <dbReference type="Proteomes" id="UP000029507"/>
    </source>
</evidence>
<keyword evidence="8" id="KW-1185">Reference proteome</keyword>
<dbReference type="OrthoDB" id="9811483at2"/>
<dbReference type="NCBIfam" id="TIGR03057">
    <property type="entry name" value="xxxLxxG_by_4"/>
    <property type="match status" value="9"/>
</dbReference>
<sequence>MKSLLVFFRDVGAALKKPKVFIPILVVLFIPVLYSGLFLKAFWDPYGKMNELPVAVVNEDKGAEYEGSKLTAGADLVEELKKTDGFQWNFVSREAAEAGLKDNTYYMAVLVPEDFSERATTLLEDNPTPAQIIYEPNEGYNFLAGQIGNTAVKDIRTKISAKVTEAYTDSVFDKLTDISSGMGEASDGATKLADGATKLNDGAGKLKDNLLVLTEGAGKLQAGVEPLSKGVSDLNSGASQLKSGSSTLASGLQQLSDAHKQLQNGVAQAADGGKKLNAGLQQTLTGSQKLQAGTESAVQGSAQLQAGAQSVVKGSEQLESGLKASSAGSVKVSEGAKSVAQGLQALAQSNEQLAANPAVKQLIAASAAVAEGSEQLSQSQQQLAQGATALHTGSQQLSAGLDQLHSGAQQLNTGAEQLVQGQKQLADGASSLVAGGSKLTAGMNQFGTKLGEAAAGGSKLAQGGAALEAGTTKLLNGVSQLNSGIGSVADGSKKLADGAGQLQDGTKELQSGSSELASKLGDAAEQTSSVKKTDSMVSMFAEPVQMETKVLNEVPNYGTGFSPYFMSLGLFVGALICTLVISLRDSSVEGATWFNRFISRSLAFSGMSLIQSLLASLLLLYGLDLKVQSVPLFFLFTFITGLGFMWIIQAIVTWLDQPGRFVVIVLLIFQLTTSAGTFPLELIPGWMKPINPLLPMTYSVQGFKAVISTGDFSKMWSDAFTLLSFGVVFLFFTFLYFMSRRHEVQTEANREQVLSV</sequence>
<reference evidence="7 8" key="1">
    <citation type="submission" date="2014-08" db="EMBL/GenBank/DDBJ databases">
        <title>Comparative genomics of the Paenibacillus odorifer group.</title>
        <authorList>
            <person name="den Bakker H.C."/>
            <person name="Tsai Y.-C."/>
            <person name="Martin N."/>
            <person name="Korlach J."/>
            <person name="Wiedmann M."/>
        </authorList>
    </citation>
    <scope>NUCLEOTIDE SEQUENCE [LARGE SCALE GENOMIC DNA]</scope>
    <source>
        <strain evidence="7 8">DSM 14472</strain>
    </source>
</reference>
<proteinExistence type="predicted"/>
<dbReference type="KEGG" id="pste:PSTEL_05970"/>
<feature type="transmembrane region" description="Helical" evidence="5">
    <location>
        <begin position="633"/>
        <end position="654"/>
    </location>
</feature>
<dbReference type="PANTHER" id="PTHR43077:SF5">
    <property type="entry name" value="PHAGE INFECTION PROTEIN"/>
    <property type="match status" value="1"/>
</dbReference>
<evidence type="ECO:0000256" key="2">
    <source>
        <dbReference type="ARBA" id="ARBA00022692"/>
    </source>
</evidence>
<evidence type="ECO:0000313" key="7">
    <source>
        <dbReference type="EMBL" id="AIQ62716.1"/>
    </source>
</evidence>
<dbReference type="EMBL" id="CP009286">
    <property type="protein sequence ID" value="AIQ62716.1"/>
    <property type="molecule type" value="Genomic_DNA"/>
</dbReference>
<keyword evidence="4 5" id="KW-0472">Membrane</keyword>
<evidence type="ECO:0000256" key="1">
    <source>
        <dbReference type="ARBA" id="ARBA00004141"/>
    </source>
</evidence>
<evidence type="ECO:0000256" key="3">
    <source>
        <dbReference type="ARBA" id="ARBA00022989"/>
    </source>
</evidence>
<feature type="transmembrane region" description="Helical" evidence="5">
    <location>
        <begin position="20"/>
        <end position="43"/>
    </location>
</feature>
<protein>
    <submittedName>
        <fullName evidence="7">Membrane protein</fullName>
    </submittedName>
</protein>
<feature type="domain" description="ABC-2 type transporter transmembrane" evidence="6">
    <location>
        <begin position="540"/>
        <end position="734"/>
    </location>
</feature>
<evidence type="ECO:0000259" key="6">
    <source>
        <dbReference type="Pfam" id="PF12698"/>
    </source>
</evidence>
<dbReference type="Proteomes" id="UP000029507">
    <property type="component" value="Chromosome"/>
</dbReference>
<dbReference type="Gene3D" id="3.40.1710.10">
    <property type="entry name" value="abc type-2 transporter like domain"/>
    <property type="match status" value="1"/>
</dbReference>
<feature type="transmembrane region" description="Helical" evidence="5">
    <location>
        <begin position="719"/>
        <end position="737"/>
    </location>
</feature>
<evidence type="ECO:0000256" key="5">
    <source>
        <dbReference type="SAM" id="Phobius"/>
    </source>
</evidence>
<gene>
    <name evidence="7" type="ORF">PSTEL_05970</name>
</gene>
<dbReference type="Gene3D" id="1.10.287.950">
    <property type="entry name" value="Methyl-accepting chemotaxis protein"/>
    <property type="match status" value="1"/>
</dbReference>
<dbReference type="InterPro" id="IPR013525">
    <property type="entry name" value="ABC2_TM"/>
</dbReference>
<dbReference type="SUPFAM" id="SSF101967">
    <property type="entry name" value="Adhesin YadA, collagen-binding domain"/>
    <property type="match status" value="1"/>
</dbReference>
<comment type="subcellular location">
    <subcellularLocation>
        <location evidence="1">Membrane</location>
        <topology evidence="1">Multi-pass membrane protein</topology>
    </subcellularLocation>
</comment>
<dbReference type="NCBIfam" id="TIGR03062">
    <property type="entry name" value="pip_yhgE_Cterm"/>
    <property type="match status" value="1"/>
</dbReference>
<dbReference type="AlphaFoldDB" id="A0A089LMF4"/>
<dbReference type="InterPro" id="IPR017500">
    <property type="entry name" value="Phage_infect_YhgE_N"/>
</dbReference>
<accession>A0A089LMF4</accession>
<dbReference type="InterPro" id="IPR011049">
    <property type="entry name" value="Serralysin-like_metalloprot_C"/>
</dbReference>
<dbReference type="RefSeq" id="WP_038694080.1">
    <property type="nucleotide sequence ID" value="NZ_CP009286.1"/>
</dbReference>
<dbReference type="InterPro" id="IPR017501">
    <property type="entry name" value="Phage_infect_YhgE_C"/>
</dbReference>
<dbReference type="GO" id="GO:0140359">
    <property type="term" value="F:ABC-type transporter activity"/>
    <property type="evidence" value="ECO:0007669"/>
    <property type="project" value="InterPro"/>
</dbReference>
<dbReference type="HOGENOM" id="CLU_004534_1_0_9"/>
<dbReference type="NCBIfam" id="TIGR03061">
    <property type="entry name" value="pip_yhgE_Nterm"/>
    <property type="match status" value="1"/>
</dbReference>
<keyword evidence="3 5" id="KW-1133">Transmembrane helix</keyword>
<dbReference type="PANTHER" id="PTHR43077">
    <property type="entry name" value="TRANSPORT PERMEASE YVFS-RELATED"/>
    <property type="match status" value="1"/>
</dbReference>
<keyword evidence="2 5" id="KW-0812">Transmembrane</keyword>
<feature type="transmembrane region" description="Helical" evidence="5">
    <location>
        <begin position="602"/>
        <end position="621"/>
    </location>
</feature>
<feature type="transmembrane region" description="Helical" evidence="5">
    <location>
        <begin position="661"/>
        <end position="680"/>
    </location>
</feature>
<dbReference type="Pfam" id="PF12698">
    <property type="entry name" value="ABC2_membrane_3"/>
    <property type="match status" value="2"/>
</dbReference>
<dbReference type="InterPro" id="IPR051328">
    <property type="entry name" value="T7SS_ABC-Transporter"/>
</dbReference>
<evidence type="ECO:0000256" key="4">
    <source>
        <dbReference type="ARBA" id="ARBA00023136"/>
    </source>
</evidence>
<dbReference type="InterPro" id="IPR023908">
    <property type="entry name" value="xxxLxxG_rpt"/>
</dbReference>
<dbReference type="GO" id="GO:0016020">
    <property type="term" value="C:membrane"/>
    <property type="evidence" value="ECO:0007669"/>
    <property type="project" value="UniProtKB-SubCell"/>
</dbReference>
<organism evidence="7 8">
    <name type="scientific">Paenibacillus stellifer</name>
    <dbReference type="NCBI Taxonomy" id="169760"/>
    <lineage>
        <taxon>Bacteria</taxon>
        <taxon>Bacillati</taxon>
        <taxon>Bacillota</taxon>
        <taxon>Bacilli</taxon>
        <taxon>Bacillales</taxon>
        <taxon>Paenibacillaceae</taxon>
        <taxon>Paenibacillus</taxon>
    </lineage>
</organism>
<dbReference type="STRING" id="169760.PSTEL_05970"/>
<feature type="transmembrane region" description="Helical" evidence="5">
    <location>
        <begin position="561"/>
        <end position="581"/>
    </location>
</feature>
<feature type="domain" description="ABC-2 type transporter transmembrane" evidence="6">
    <location>
        <begin position="25"/>
        <end position="159"/>
    </location>
</feature>